<sequence>MLLPTANLWQLVTDARQYKSVNRLLAVCPPNRLNNPELIFADREMLLSWFPNLHPKIDTLLSYHGRVLTVKVPATVSVPDSMVDRRDEVAVRLALDSFCYRLTEDLEAPLAGCLALSEVSAGLPTRFGKIRSDVMRQADFTVQRRQRDQLDTRAAVTIRMDDDELEFL</sequence>
<keyword evidence="2" id="KW-0808">Transferase</keyword>
<proteinExistence type="predicted"/>
<evidence type="ECO:0000259" key="1">
    <source>
        <dbReference type="Pfam" id="PF01300"/>
    </source>
</evidence>
<dbReference type="GO" id="GO:0061710">
    <property type="term" value="F:L-threonylcarbamoyladenylate synthase"/>
    <property type="evidence" value="ECO:0007669"/>
    <property type="project" value="UniProtKB-EC"/>
</dbReference>
<accession>A0A840DZ59</accession>
<gene>
    <name evidence="2" type="ORF">GGR28_000791</name>
</gene>
<organism evidence="2 3">
    <name type="scientific">Neolewinella aquimaris</name>
    <dbReference type="NCBI Taxonomy" id="1835722"/>
    <lineage>
        <taxon>Bacteria</taxon>
        <taxon>Pseudomonadati</taxon>
        <taxon>Bacteroidota</taxon>
        <taxon>Saprospiria</taxon>
        <taxon>Saprospirales</taxon>
        <taxon>Lewinellaceae</taxon>
        <taxon>Neolewinella</taxon>
    </lineage>
</organism>
<evidence type="ECO:0000313" key="3">
    <source>
        <dbReference type="Proteomes" id="UP000576209"/>
    </source>
</evidence>
<dbReference type="InterPro" id="IPR017945">
    <property type="entry name" value="DHBP_synth_RibB-like_a/b_dom"/>
</dbReference>
<dbReference type="SUPFAM" id="SSF55821">
    <property type="entry name" value="YrdC/RibB"/>
    <property type="match status" value="1"/>
</dbReference>
<keyword evidence="3" id="KW-1185">Reference proteome</keyword>
<dbReference type="Pfam" id="PF01300">
    <property type="entry name" value="Sua5_yciO_yrdC"/>
    <property type="match status" value="1"/>
</dbReference>
<dbReference type="EMBL" id="JACIFF010000001">
    <property type="protein sequence ID" value="MBB4078190.1"/>
    <property type="molecule type" value="Genomic_DNA"/>
</dbReference>
<dbReference type="AlphaFoldDB" id="A0A840DZ59"/>
<comment type="caution">
    <text evidence="2">The sequence shown here is derived from an EMBL/GenBank/DDBJ whole genome shotgun (WGS) entry which is preliminary data.</text>
</comment>
<dbReference type="InterPro" id="IPR006070">
    <property type="entry name" value="Sua5-like_dom"/>
</dbReference>
<dbReference type="EC" id="2.7.7.87" evidence="2"/>
<dbReference type="GO" id="GO:0003725">
    <property type="term" value="F:double-stranded RNA binding"/>
    <property type="evidence" value="ECO:0007669"/>
    <property type="project" value="InterPro"/>
</dbReference>
<name>A0A840DZ59_9BACT</name>
<dbReference type="Gene3D" id="3.90.870.10">
    <property type="entry name" value="DHBP synthase"/>
    <property type="match status" value="1"/>
</dbReference>
<dbReference type="Proteomes" id="UP000576209">
    <property type="component" value="Unassembled WGS sequence"/>
</dbReference>
<evidence type="ECO:0000313" key="2">
    <source>
        <dbReference type="EMBL" id="MBB4078190.1"/>
    </source>
</evidence>
<feature type="domain" description="YrdC-like" evidence="1">
    <location>
        <begin position="3"/>
        <end position="146"/>
    </location>
</feature>
<protein>
    <submittedName>
        <fullName evidence="2">L-threonylcarbamoyladenylate synthase</fullName>
        <ecNumber evidence="2">2.7.7.87</ecNumber>
    </submittedName>
</protein>
<reference evidence="2 3" key="1">
    <citation type="submission" date="2020-08" db="EMBL/GenBank/DDBJ databases">
        <title>Genomic Encyclopedia of Type Strains, Phase IV (KMG-IV): sequencing the most valuable type-strain genomes for metagenomic binning, comparative biology and taxonomic classification.</title>
        <authorList>
            <person name="Goeker M."/>
        </authorList>
    </citation>
    <scope>NUCLEOTIDE SEQUENCE [LARGE SCALE GENOMIC DNA]</scope>
    <source>
        <strain evidence="2 3">DSM 105137</strain>
    </source>
</reference>
<keyword evidence="2" id="KW-0548">Nucleotidyltransferase</keyword>